<dbReference type="RefSeq" id="WP_115479290.1">
    <property type="nucleotide sequence ID" value="NZ_QRBF01000007.1"/>
</dbReference>
<dbReference type="Proteomes" id="UP000255334">
    <property type="component" value="Unassembled WGS sequence"/>
</dbReference>
<reference evidence="3 4" key="1">
    <citation type="submission" date="2018-07" db="EMBL/GenBank/DDBJ databases">
        <title>Dyella monticola sp. nov. and Dyella psychrodurans sp. nov. isolated from monsoon evergreen broad-leaved forest soil of Dinghu Mountain, China.</title>
        <authorList>
            <person name="Gao Z."/>
            <person name="Qiu L."/>
        </authorList>
    </citation>
    <scope>NUCLEOTIDE SEQUENCE [LARGE SCALE GENOMIC DNA]</scope>
    <source>
        <strain evidence="3 4">4MSK11</strain>
    </source>
</reference>
<evidence type="ECO:0000259" key="2">
    <source>
        <dbReference type="Pfam" id="PF13628"/>
    </source>
</evidence>
<protein>
    <submittedName>
        <fullName evidence="3">DUF4142 domain-containing protein</fullName>
    </submittedName>
</protein>
<sequence>MRKVNLTSLVLGSLAIMWLTSVLGTARAADNQAFDGAEHAFLARAMSDNAAQIAMAKLALQKSRNPQIVELANLIINERVALDQELANLAQGSIDRIALQQAALNNARMTALQSLNGDAFDKTFAGLLIRDHYQIISAYEAVTVGATHDALKTFAHNAVPALQGNLTVALSSLRSGGWRSAPHQQVALTGEADSHASKVPVYWESLSIVTAPW</sequence>
<dbReference type="Pfam" id="PF13628">
    <property type="entry name" value="DUF4142"/>
    <property type="match status" value="1"/>
</dbReference>
<feature type="chain" id="PRO_5016779398" evidence="1">
    <location>
        <begin position="29"/>
        <end position="213"/>
    </location>
</feature>
<dbReference type="PANTHER" id="PTHR38593:SF1">
    <property type="entry name" value="BLR2558 PROTEIN"/>
    <property type="match status" value="1"/>
</dbReference>
<keyword evidence="1" id="KW-0732">Signal</keyword>
<dbReference type="InterPro" id="IPR012347">
    <property type="entry name" value="Ferritin-like"/>
</dbReference>
<dbReference type="EMBL" id="QRBF01000007">
    <property type="protein sequence ID" value="RDS81385.1"/>
    <property type="molecule type" value="Genomic_DNA"/>
</dbReference>
<evidence type="ECO:0000256" key="1">
    <source>
        <dbReference type="SAM" id="SignalP"/>
    </source>
</evidence>
<accession>A0A370WZJ5</accession>
<evidence type="ECO:0000313" key="3">
    <source>
        <dbReference type="EMBL" id="RDS81385.1"/>
    </source>
</evidence>
<gene>
    <name evidence="3" type="ORF">DWU99_17065</name>
</gene>
<organism evidence="3 4">
    <name type="scientific">Dyella psychrodurans</name>
    <dbReference type="NCBI Taxonomy" id="1927960"/>
    <lineage>
        <taxon>Bacteria</taxon>
        <taxon>Pseudomonadati</taxon>
        <taxon>Pseudomonadota</taxon>
        <taxon>Gammaproteobacteria</taxon>
        <taxon>Lysobacterales</taxon>
        <taxon>Rhodanobacteraceae</taxon>
        <taxon>Dyella</taxon>
    </lineage>
</organism>
<dbReference type="AlphaFoldDB" id="A0A370WZJ5"/>
<dbReference type="InterPro" id="IPR025419">
    <property type="entry name" value="DUF4142"/>
</dbReference>
<feature type="domain" description="DUF4142" evidence="2">
    <location>
        <begin position="38"/>
        <end position="169"/>
    </location>
</feature>
<keyword evidence="4" id="KW-1185">Reference proteome</keyword>
<comment type="caution">
    <text evidence="3">The sequence shown here is derived from an EMBL/GenBank/DDBJ whole genome shotgun (WGS) entry which is preliminary data.</text>
</comment>
<name>A0A370WZJ5_9GAMM</name>
<feature type="signal peptide" evidence="1">
    <location>
        <begin position="1"/>
        <end position="28"/>
    </location>
</feature>
<evidence type="ECO:0000313" key="4">
    <source>
        <dbReference type="Proteomes" id="UP000255334"/>
    </source>
</evidence>
<proteinExistence type="predicted"/>
<dbReference type="OrthoDB" id="118677at2"/>
<dbReference type="PANTHER" id="PTHR38593">
    <property type="entry name" value="BLR2558 PROTEIN"/>
    <property type="match status" value="1"/>
</dbReference>
<dbReference type="Gene3D" id="1.20.1260.10">
    <property type="match status" value="1"/>
</dbReference>